<dbReference type="RefSeq" id="WP_369337682.1">
    <property type="nucleotide sequence ID" value="NZ_JBFYGN010000005.1"/>
</dbReference>
<feature type="region of interest" description="Disordered" evidence="1">
    <location>
        <begin position="139"/>
        <end position="257"/>
    </location>
</feature>
<reference evidence="3 4" key="1">
    <citation type="journal article" date="2013" name="Int. J. Syst. Evol. Microbiol.">
        <title>Comamonas guangdongensis sp. nov., isolated from subterranean forest sediment, and emended description of the genus Comamonas.</title>
        <authorList>
            <person name="Zhang J."/>
            <person name="Wang Y."/>
            <person name="Zhou S."/>
            <person name="Wu C."/>
            <person name="He J."/>
            <person name="Li F."/>
        </authorList>
    </citation>
    <scope>NUCLEOTIDE SEQUENCE [LARGE SCALE GENOMIC DNA]</scope>
    <source>
        <strain evidence="3 4">CCTCC AB2011133</strain>
    </source>
</reference>
<dbReference type="EMBL" id="JBFYGN010000005">
    <property type="protein sequence ID" value="MEX8192484.1"/>
    <property type="molecule type" value="Genomic_DNA"/>
</dbReference>
<feature type="signal peptide" evidence="2">
    <location>
        <begin position="1"/>
        <end position="34"/>
    </location>
</feature>
<name>A0ABV3ZTI5_9BURK</name>
<proteinExistence type="predicted"/>
<keyword evidence="2" id="KW-0732">Signal</keyword>
<sequence>MQISTLSFKRSAHSLARLALPVAAVWLLALSAQAQQQGAGQPAGGEVDRSAQKAAADKERQRVKQERDAERREIVGKRAIIEQQRIADEKLCYQKFAVEGCLAEARRLAREKDAPLRARELEINDIERKEKATERLKSIEEKKAQNAAVPMKSQQREKNAKNPPSPSGSGAKPPVDEQAVQAQRQSEAQQRAAKQADYVRRHEQNRAQAEQGKAEREAKARADYEAKLKAAAEHKASSLKQAQERGKTAAPLPPPAP</sequence>
<keyword evidence="4" id="KW-1185">Reference proteome</keyword>
<feature type="compositionally biased region" description="Basic and acidic residues" evidence="1">
    <location>
        <begin position="46"/>
        <end position="69"/>
    </location>
</feature>
<evidence type="ECO:0000256" key="1">
    <source>
        <dbReference type="SAM" id="MobiDB-lite"/>
    </source>
</evidence>
<feature type="compositionally biased region" description="Low complexity" evidence="1">
    <location>
        <begin position="167"/>
        <end position="196"/>
    </location>
</feature>
<gene>
    <name evidence="3" type="ORF">AB6724_06485</name>
</gene>
<dbReference type="Proteomes" id="UP001561046">
    <property type="component" value="Unassembled WGS sequence"/>
</dbReference>
<feature type="chain" id="PRO_5045454378" description="TolA protein" evidence="2">
    <location>
        <begin position="35"/>
        <end position="257"/>
    </location>
</feature>
<evidence type="ECO:0000313" key="4">
    <source>
        <dbReference type="Proteomes" id="UP001561046"/>
    </source>
</evidence>
<protein>
    <recommendedName>
        <fullName evidence="5">TolA protein</fullName>
    </recommendedName>
</protein>
<evidence type="ECO:0008006" key="5">
    <source>
        <dbReference type="Google" id="ProtNLM"/>
    </source>
</evidence>
<evidence type="ECO:0000313" key="3">
    <source>
        <dbReference type="EMBL" id="MEX8192484.1"/>
    </source>
</evidence>
<feature type="region of interest" description="Disordered" evidence="1">
    <location>
        <begin position="38"/>
        <end position="69"/>
    </location>
</feature>
<organism evidence="3 4">
    <name type="scientific">Comamonas guangdongensis</name>
    <dbReference type="NCBI Taxonomy" id="510515"/>
    <lineage>
        <taxon>Bacteria</taxon>
        <taxon>Pseudomonadati</taxon>
        <taxon>Pseudomonadota</taxon>
        <taxon>Betaproteobacteria</taxon>
        <taxon>Burkholderiales</taxon>
        <taxon>Comamonadaceae</taxon>
        <taxon>Comamonas</taxon>
    </lineage>
</organism>
<evidence type="ECO:0000256" key="2">
    <source>
        <dbReference type="SAM" id="SignalP"/>
    </source>
</evidence>
<feature type="compositionally biased region" description="Basic and acidic residues" evidence="1">
    <location>
        <begin position="212"/>
        <end position="247"/>
    </location>
</feature>
<comment type="caution">
    <text evidence="3">The sequence shown here is derived from an EMBL/GenBank/DDBJ whole genome shotgun (WGS) entry which is preliminary data.</text>
</comment>
<accession>A0ABV3ZTI5</accession>